<evidence type="ECO:0000256" key="1">
    <source>
        <dbReference type="ARBA" id="ARBA00004141"/>
    </source>
</evidence>
<reference evidence="6" key="1">
    <citation type="journal article" date="2017" name="Gigascience">
        <title>The genome draft of coconut (Cocos nucifera).</title>
        <authorList>
            <person name="Xiao Y."/>
            <person name="Xu P."/>
            <person name="Fan H."/>
            <person name="Baudouin L."/>
            <person name="Xia W."/>
            <person name="Bocs S."/>
            <person name="Xu J."/>
            <person name="Li Q."/>
            <person name="Guo A."/>
            <person name="Zhou L."/>
            <person name="Li J."/>
            <person name="Wu Y."/>
            <person name="Ma Z."/>
            <person name="Armero A."/>
            <person name="Issali A.E."/>
            <person name="Liu N."/>
            <person name="Peng M."/>
            <person name="Yang Y."/>
        </authorList>
    </citation>
    <scope>NUCLEOTIDE SEQUENCE</scope>
    <source>
        <tissue evidence="6">Spear leaf of Hainan Tall coconut</tissue>
    </source>
</reference>
<evidence type="ECO:0000256" key="4">
    <source>
        <dbReference type="ARBA" id="ARBA00023136"/>
    </source>
</evidence>
<dbReference type="Proteomes" id="UP000797356">
    <property type="component" value="Chromosome 2"/>
</dbReference>
<comment type="caution">
    <text evidence="6">The sequence shown here is derived from an EMBL/GenBank/DDBJ whole genome shotgun (WGS) entry which is preliminary data.</text>
</comment>
<dbReference type="GO" id="GO:0006506">
    <property type="term" value="P:GPI anchor biosynthetic process"/>
    <property type="evidence" value="ECO:0007669"/>
    <property type="project" value="InterPro"/>
</dbReference>
<dbReference type="PANTHER" id="PTHR20661:SF0">
    <property type="entry name" value="PHOSPHATIDYLINOSITOL-GLYCAN BIOSYNTHESIS CLASS W PROTEIN"/>
    <property type="match status" value="1"/>
</dbReference>
<keyword evidence="4 5" id="KW-0472">Membrane</keyword>
<evidence type="ECO:0000256" key="3">
    <source>
        <dbReference type="ARBA" id="ARBA00022989"/>
    </source>
</evidence>
<comment type="subcellular location">
    <subcellularLocation>
        <location evidence="1">Membrane</location>
        <topology evidence="1">Multi-pass membrane protein</topology>
    </subcellularLocation>
</comment>
<feature type="transmembrane region" description="Helical" evidence="5">
    <location>
        <begin position="78"/>
        <end position="98"/>
    </location>
</feature>
<evidence type="ECO:0000313" key="6">
    <source>
        <dbReference type="EMBL" id="KAG1330789.1"/>
    </source>
</evidence>
<dbReference type="PANTHER" id="PTHR20661">
    <property type="entry name" value="PHOSPHATIDYLINOSITOL-GLYCAN BIOSYNTHESIS CLASS W PROTEIN"/>
    <property type="match status" value="1"/>
</dbReference>
<feature type="transmembrane region" description="Helical" evidence="5">
    <location>
        <begin position="104"/>
        <end position="122"/>
    </location>
</feature>
<dbReference type="GO" id="GO:0072659">
    <property type="term" value="P:protein localization to plasma membrane"/>
    <property type="evidence" value="ECO:0007669"/>
    <property type="project" value="TreeGrafter"/>
</dbReference>
<accession>A0A8K0HZ05</accession>
<keyword evidence="7" id="KW-1185">Reference proteome</keyword>
<sequence length="124" mass="13724">MDLIGKPLNPNKRLKEGFVSNLSGTSMLEIAALTAIVPALFVIRQWSSFARVNGHFNAKEAVLKKNDNGASCTKDWRCYAVALAMDYLCVVMPILLVFTVLAEWAYTCASLVVLLLLFCIVARR</sequence>
<dbReference type="GO" id="GO:0016020">
    <property type="term" value="C:membrane"/>
    <property type="evidence" value="ECO:0007669"/>
    <property type="project" value="UniProtKB-SubCell"/>
</dbReference>
<dbReference type="GO" id="GO:0032216">
    <property type="term" value="F:glucosaminyl-phosphatidylinositol O-acyltransferase activity"/>
    <property type="evidence" value="ECO:0007669"/>
    <property type="project" value="TreeGrafter"/>
</dbReference>
<reference evidence="6" key="2">
    <citation type="submission" date="2019-07" db="EMBL/GenBank/DDBJ databases">
        <authorList>
            <person name="Yang Y."/>
            <person name="Bocs S."/>
            <person name="Baudouin L."/>
        </authorList>
    </citation>
    <scope>NUCLEOTIDE SEQUENCE</scope>
    <source>
        <tissue evidence="6">Spear leaf of Hainan Tall coconut</tissue>
    </source>
</reference>
<dbReference type="AlphaFoldDB" id="A0A8K0HZ05"/>
<dbReference type="GO" id="GO:0005783">
    <property type="term" value="C:endoplasmic reticulum"/>
    <property type="evidence" value="ECO:0007669"/>
    <property type="project" value="TreeGrafter"/>
</dbReference>
<keyword evidence="3 5" id="KW-1133">Transmembrane helix</keyword>
<gene>
    <name evidence="6" type="ORF">COCNU_02G007570</name>
</gene>
<evidence type="ECO:0000256" key="2">
    <source>
        <dbReference type="ARBA" id="ARBA00022692"/>
    </source>
</evidence>
<organism evidence="6 7">
    <name type="scientific">Cocos nucifera</name>
    <name type="common">Coconut palm</name>
    <dbReference type="NCBI Taxonomy" id="13894"/>
    <lineage>
        <taxon>Eukaryota</taxon>
        <taxon>Viridiplantae</taxon>
        <taxon>Streptophyta</taxon>
        <taxon>Embryophyta</taxon>
        <taxon>Tracheophyta</taxon>
        <taxon>Spermatophyta</taxon>
        <taxon>Magnoliopsida</taxon>
        <taxon>Liliopsida</taxon>
        <taxon>Arecaceae</taxon>
        <taxon>Arecoideae</taxon>
        <taxon>Cocoseae</taxon>
        <taxon>Attaleinae</taxon>
        <taxon>Cocos</taxon>
    </lineage>
</organism>
<dbReference type="EMBL" id="CM017873">
    <property type="protein sequence ID" value="KAG1330789.1"/>
    <property type="molecule type" value="Genomic_DNA"/>
</dbReference>
<feature type="transmembrane region" description="Helical" evidence="5">
    <location>
        <begin position="20"/>
        <end position="43"/>
    </location>
</feature>
<protein>
    <submittedName>
        <fullName evidence="6">Uncharacterized protein</fullName>
    </submittedName>
</protein>
<dbReference type="OrthoDB" id="15270at2759"/>
<evidence type="ECO:0000256" key="5">
    <source>
        <dbReference type="SAM" id="Phobius"/>
    </source>
</evidence>
<keyword evidence="2 5" id="KW-0812">Transmembrane</keyword>
<proteinExistence type="predicted"/>
<evidence type="ECO:0000313" key="7">
    <source>
        <dbReference type="Proteomes" id="UP000797356"/>
    </source>
</evidence>
<dbReference type="InterPro" id="IPR009447">
    <property type="entry name" value="PIGW/GWT1"/>
</dbReference>
<name>A0A8K0HZ05_COCNU</name>
<dbReference type="Pfam" id="PF06423">
    <property type="entry name" value="GWT1"/>
    <property type="match status" value="1"/>
</dbReference>